<dbReference type="Proteomes" id="UP001597299">
    <property type="component" value="Unassembled WGS sequence"/>
</dbReference>
<protein>
    <recommendedName>
        <fullName evidence="3">Ca-activated chloride channel family protein</fullName>
    </recommendedName>
</protein>
<comment type="caution">
    <text evidence="1">The sequence shown here is derived from an EMBL/GenBank/DDBJ whole genome shotgun (WGS) entry which is preliminary data.</text>
</comment>
<dbReference type="SUPFAM" id="SSF48452">
    <property type="entry name" value="TPR-like"/>
    <property type="match status" value="1"/>
</dbReference>
<sequence length="215" mass="23445">MRTGRAFALLGAVLVVALALGFWMAGWRGLWASPDQRGRYLFEQGRFADAAESFRDPMWRGVAQFRGGDFKAAEASFAAIDTADGAFNQANALVMLGKYQDAVARYDHALERRPGWAEAEANRRIAALRAEQLKAPGADAGDQREGADQIVYDKDAKNQEGQETQTTGGPMNDEAVRALWLKRVRTEPADFLRARFAWQLQAQQAPAGAAGGTAP</sequence>
<evidence type="ECO:0000313" key="1">
    <source>
        <dbReference type="EMBL" id="MFD2141587.1"/>
    </source>
</evidence>
<gene>
    <name evidence="1" type="ORF">ACFSNC_14340</name>
</gene>
<accession>A0ABW4YZB8</accession>
<dbReference type="EMBL" id="JBHUHD010000001">
    <property type="protein sequence ID" value="MFD2141587.1"/>
    <property type="molecule type" value="Genomic_DNA"/>
</dbReference>
<evidence type="ECO:0000313" key="2">
    <source>
        <dbReference type="Proteomes" id="UP001597299"/>
    </source>
</evidence>
<dbReference type="Gene3D" id="1.25.40.10">
    <property type="entry name" value="Tetratricopeptide repeat domain"/>
    <property type="match status" value="1"/>
</dbReference>
<dbReference type="RefSeq" id="WP_246548791.1">
    <property type="nucleotide sequence ID" value="NZ_JAHBGB010000027.1"/>
</dbReference>
<keyword evidence="2" id="KW-1185">Reference proteome</keyword>
<organism evidence="1 2">
    <name type="scientific">Ancylobacter oerskovii</name>
    <dbReference type="NCBI Taxonomy" id="459519"/>
    <lineage>
        <taxon>Bacteria</taxon>
        <taxon>Pseudomonadati</taxon>
        <taxon>Pseudomonadota</taxon>
        <taxon>Alphaproteobacteria</taxon>
        <taxon>Hyphomicrobiales</taxon>
        <taxon>Xanthobacteraceae</taxon>
        <taxon>Ancylobacter</taxon>
    </lineage>
</organism>
<name>A0ABW4YZB8_9HYPH</name>
<reference evidence="2" key="1">
    <citation type="journal article" date="2019" name="Int. J. Syst. Evol. Microbiol.">
        <title>The Global Catalogue of Microorganisms (GCM) 10K type strain sequencing project: providing services to taxonomists for standard genome sequencing and annotation.</title>
        <authorList>
            <consortium name="The Broad Institute Genomics Platform"/>
            <consortium name="The Broad Institute Genome Sequencing Center for Infectious Disease"/>
            <person name="Wu L."/>
            <person name="Ma J."/>
        </authorList>
    </citation>
    <scope>NUCLEOTIDE SEQUENCE [LARGE SCALE GENOMIC DNA]</scope>
    <source>
        <strain evidence="2">CCM 7435</strain>
    </source>
</reference>
<evidence type="ECO:0008006" key="3">
    <source>
        <dbReference type="Google" id="ProtNLM"/>
    </source>
</evidence>
<dbReference type="InterPro" id="IPR011990">
    <property type="entry name" value="TPR-like_helical_dom_sf"/>
</dbReference>
<proteinExistence type="predicted"/>